<protein>
    <submittedName>
        <fullName evidence="1">Uncharacterized protein</fullName>
    </submittedName>
</protein>
<gene>
    <name evidence="1" type="ORF">HNY73_009345</name>
</gene>
<proteinExistence type="predicted"/>
<dbReference type="AlphaFoldDB" id="A0A8T0FBQ6"/>
<comment type="caution">
    <text evidence="1">The sequence shown here is derived from an EMBL/GenBank/DDBJ whole genome shotgun (WGS) entry which is preliminary data.</text>
</comment>
<sequence length="68" mass="7954">MHQDEDLNTAVKTYILQYASEILHCDQWRNLEKNLPQLAIETLRGLLLDIRKERRGMSLPCTWIIASS</sequence>
<evidence type="ECO:0000313" key="2">
    <source>
        <dbReference type="Proteomes" id="UP000807504"/>
    </source>
</evidence>
<organism evidence="1 2">
    <name type="scientific">Argiope bruennichi</name>
    <name type="common">Wasp spider</name>
    <name type="synonym">Aranea bruennichi</name>
    <dbReference type="NCBI Taxonomy" id="94029"/>
    <lineage>
        <taxon>Eukaryota</taxon>
        <taxon>Metazoa</taxon>
        <taxon>Ecdysozoa</taxon>
        <taxon>Arthropoda</taxon>
        <taxon>Chelicerata</taxon>
        <taxon>Arachnida</taxon>
        <taxon>Araneae</taxon>
        <taxon>Araneomorphae</taxon>
        <taxon>Entelegynae</taxon>
        <taxon>Araneoidea</taxon>
        <taxon>Araneidae</taxon>
        <taxon>Argiope</taxon>
    </lineage>
</organism>
<reference evidence="1" key="1">
    <citation type="journal article" date="2020" name="bioRxiv">
        <title>Chromosome-level reference genome of the European wasp spider Argiope bruennichi: a resource for studies on range expansion and evolutionary adaptation.</title>
        <authorList>
            <person name="Sheffer M.M."/>
            <person name="Hoppe A."/>
            <person name="Krehenwinkel H."/>
            <person name="Uhl G."/>
            <person name="Kuss A.W."/>
            <person name="Jensen L."/>
            <person name="Jensen C."/>
            <person name="Gillespie R.G."/>
            <person name="Hoff K.J."/>
            <person name="Prost S."/>
        </authorList>
    </citation>
    <scope>NUCLEOTIDE SEQUENCE</scope>
</reference>
<dbReference type="EMBL" id="JABXBU010000015">
    <property type="protein sequence ID" value="KAF8787782.1"/>
    <property type="molecule type" value="Genomic_DNA"/>
</dbReference>
<dbReference type="Proteomes" id="UP000807504">
    <property type="component" value="Unassembled WGS sequence"/>
</dbReference>
<keyword evidence="2" id="KW-1185">Reference proteome</keyword>
<name>A0A8T0FBQ6_ARGBR</name>
<reference evidence="1" key="2">
    <citation type="submission" date="2020-06" db="EMBL/GenBank/DDBJ databases">
        <authorList>
            <person name="Sheffer M."/>
        </authorList>
    </citation>
    <scope>NUCLEOTIDE SEQUENCE</scope>
</reference>
<accession>A0A8T0FBQ6</accession>
<evidence type="ECO:0000313" key="1">
    <source>
        <dbReference type="EMBL" id="KAF8787782.1"/>
    </source>
</evidence>